<dbReference type="Pfam" id="PF25284">
    <property type="entry name" value="DUF7874"/>
    <property type="match status" value="2"/>
</dbReference>
<proteinExistence type="predicted"/>
<dbReference type="PANTHER" id="PTHR37216">
    <property type="entry name" value="EXPRESSED PROTEIN"/>
    <property type="match status" value="1"/>
</dbReference>
<dbReference type="Proteomes" id="UP001054252">
    <property type="component" value="Unassembled WGS sequence"/>
</dbReference>
<dbReference type="EMBL" id="BPVZ01000144">
    <property type="protein sequence ID" value="GKV40769.1"/>
    <property type="molecule type" value="Genomic_DNA"/>
</dbReference>
<dbReference type="AlphaFoldDB" id="A0AAV5LUK2"/>
<keyword evidence="2" id="KW-1185">Reference proteome</keyword>
<organism evidence="1 2">
    <name type="scientific">Rubroshorea leprosula</name>
    <dbReference type="NCBI Taxonomy" id="152421"/>
    <lineage>
        <taxon>Eukaryota</taxon>
        <taxon>Viridiplantae</taxon>
        <taxon>Streptophyta</taxon>
        <taxon>Embryophyta</taxon>
        <taxon>Tracheophyta</taxon>
        <taxon>Spermatophyta</taxon>
        <taxon>Magnoliopsida</taxon>
        <taxon>eudicotyledons</taxon>
        <taxon>Gunneridae</taxon>
        <taxon>Pentapetalae</taxon>
        <taxon>rosids</taxon>
        <taxon>malvids</taxon>
        <taxon>Malvales</taxon>
        <taxon>Dipterocarpaceae</taxon>
        <taxon>Rubroshorea</taxon>
    </lineage>
</organism>
<dbReference type="PANTHER" id="PTHR37216:SF1">
    <property type="entry name" value="EXPRESSED PROTEIN"/>
    <property type="match status" value="1"/>
</dbReference>
<reference evidence="1 2" key="1">
    <citation type="journal article" date="2021" name="Commun. Biol.">
        <title>The genome of Shorea leprosula (Dipterocarpaceae) highlights the ecological relevance of drought in aseasonal tropical rainforests.</title>
        <authorList>
            <person name="Ng K.K.S."/>
            <person name="Kobayashi M.J."/>
            <person name="Fawcett J.A."/>
            <person name="Hatakeyama M."/>
            <person name="Paape T."/>
            <person name="Ng C.H."/>
            <person name="Ang C.C."/>
            <person name="Tnah L.H."/>
            <person name="Lee C.T."/>
            <person name="Nishiyama T."/>
            <person name="Sese J."/>
            <person name="O'Brien M.J."/>
            <person name="Copetti D."/>
            <person name="Mohd Noor M.I."/>
            <person name="Ong R.C."/>
            <person name="Putra M."/>
            <person name="Sireger I.Z."/>
            <person name="Indrioko S."/>
            <person name="Kosugi Y."/>
            <person name="Izuno A."/>
            <person name="Isagi Y."/>
            <person name="Lee S.L."/>
            <person name="Shimizu K.K."/>
        </authorList>
    </citation>
    <scope>NUCLEOTIDE SEQUENCE [LARGE SCALE GENOMIC DNA]</scope>
    <source>
        <strain evidence="1">214</strain>
    </source>
</reference>
<gene>
    <name evidence="1" type="ORF">SLEP1_g48372</name>
</gene>
<name>A0AAV5LUK2_9ROSI</name>
<comment type="caution">
    <text evidence="1">The sequence shown here is derived from an EMBL/GenBank/DDBJ whole genome shotgun (WGS) entry which is preliminary data.</text>
</comment>
<evidence type="ECO:0000313" key="1">
    <source>
        <dbReference type="EMBL" id="GKV40769.1"/>
    </source>
</evidence>
<accession>A0AAV5LUK2</accession>
<evidence type="ECO:0000313" key="2">
    <source>
        <dbReference type="Proteomes" id="UP001054252"/>
    </source>
</evidence>
<sequence length="205" mass="22768">MAQSASGNVGSKSNEFDSIVERCYQTHFADGKDLTLADFYRAVCETVEEINKKLGSTQFNVPKTTTLKLVFKKHQDALKNVTEKVKEEVATDKATEKVGEEVATDHKVAEKVTDEVAKDKSTEKVTDEKLMFTKEMFEEVLQEVVVESGFSAGFGAKDMLTYIFGIPMTALLIKQRFGPKTIPNDLFIPAITSATVFLLAKLQKI</sequence>
<dbReference type="InterPro" id="IPR057196">
    <property type="entry name" value="DUF7874"/>
</dbReference>
<protein>
    <submittedName>
        <fullName evidence="1">Uncharacterized protein</fullName>
    </submittedName>
</protein>